<dbReference type="GO" id="GO:0010468">
    <property type="term" value="P:regulation of gene expression"/>
    <property type="evidence" value="ECO:0007669"/>
    <property type="project" value="InterPro"/>
</dbReference>
<feature type="transmembrane region" description="Helical" evidence="1">
    <location>
        <begin position="79"/>
        <end position="101"/>
    </location>
</feature>
<organism evidence="2 3">
    <name type="scientific">Cohaesibacter gelatinilyticus</name>
    <dbReference type="NCBI Taxonomy" id="372072"/>
    <lineage>
        <taxon>Bacteria</taxon>
        <taxon>Pseudomonadati</taxon>
        <taxon>Pseudomonadota</taxon>
        <taxon>Alphaproteobacteria</taxon>
        <taxon>Hyphomicrobiales</taxon>
        <taxon>Cohaesibacteraceae</taxon>
    </lineage>
</organism>
<feature type="transmembrane region" description="Helical" evidence="1">
    <location>
        <begin position="201"/>
        <end position="220"/>
    </location>
</feature>
<proteinExistence type="predicted"/>
<dbReference type="PANTHER" id="PTHR38457">
    <property type="entry name" value="REGULATOR ABRB-RELATED"/>
    <property type="match status" value="1"/>
</dbReference>
<feature type="transmembrane region" description="Helical" evidence="1">
    <location>
        <begin position="256"/>
        <end position="281"/>
    </location>
</feature>
<dbReference type="EMBL" id="OBEL01000001">
    <property type="protein sequence ID" value="SNZ07391.1"/>
    <property type="molecule type" value="Genomic_DNA"/>
</dbReference>
<dbReference type="InterPro" id="IPR017516">
    <property type="entry name" value="AbrB_dup"/>
</dbReference>
<dbReference type="PANTHER" id="PTHR38457:SF1">
    <property type="entry name" value="REGULATOR ABRB-RELATED"/>
    <property type="match status" value="1"/>
</dbReference>
<feature type="transmembrane region" description="Helical" evidence="1">
    <location>
        <begin position="226"/>
        <end position="244"/>
    </location>
</feature>
<evidence type="ECO:0000313" key="2">
    <source>
        <dbReference type="EMBL" id="SNZ07391.1"/>
    </source>
</evidence>
<reference evidence="2 3" key="1">
    <citation type="submission" date="2017-09" db="EMBL/GenBank/DDBJ databases">
        <authorList>
            <person name="Ehlers B."/>
            <person name="Leendertz F.H."/>
        </authorList>
    </citation>
    <scope>NUCLEOTIDE SEQUENCE [LARGE SCALE GENOMIC DNA]</scope>
    <source>
        <strain evidence="2 3">DSM 18289</strain>
    </source>
</reference>
<dbReference type="RefSeq" id="WP_097152181.1">
    <property type="nucleotide sequence ID" value="NZ_OBEL01000001.1"/>
</dbReference>
<evidence type="ECO:0000256" key="1">
    <source>
        <dbReference type="SAM" id="Phobius"/>
    </source>
</evidence>
<dbReference type="Proteomes" id="UP000219439">
    <property type="component" value="Unassembled WGS sequence"/>
</dbReference>
<keyword evidence="1" id="KW-0472">Membrane</keyword>
<feature type="transmembrane region" description="Helical" evidence="1">
    <location>
        <begin position="28"/>
        <end position="48"/>
    </location>
</feature>
<name>A0A285NIA9_9HYPH</name>
<evidence type="ECO:0000313" key="3">
    <source>
        <dbReference type="Proteomes" id="UP000219439"/>
    </source>
</evidence>
<dbReference type="Pfam" id="PF05145">
    <property type="entry name" value="AbrB"/>
    <property type="match status" value="1"/>
</dbReference>
<dbReference type="AlphaFoldDB" id="A0A285NIA9"/>
<evidence type="ECO:0008006" key="4">
    <source>
        <dbReference type="Google" id="ProtNLM"/>
    </source>
</evidence>
<sequence>MTKQVILTLSIGAVGGILAYLAGFPAPFLTGSAIAVTIGCLSGLTLNIPNLIRNACFIGIGLSMGSGVTPNVLETISLWPFAFVILVVSLLGTFFGCRILLRRFWHFDAKSATLASSPGHLSFILGLSSQSNVDVAAVSIVQSIRVMVLTVAVPFVVSFMGLAGEPSSTARLFMSYWELGLLIPAAGLVGWLFIKLNFPAAFLLGGMLVSTLTHVTGTVTGQIPDWLSIIAFAIMGSLIGTRFADVSINQLKRSAGAGLVAVSWAAIIAISAGFLASWLLGLPLPQLLIAFAPGGLEAMAAMAVIMDVDTTFVAAQHVFRLFFLSFFAPMVLAFDDKMERKKAAS</sequence>
<feature type="transmembrane region" description="Helical" evidence="1">
    <location>
        <begin position="5"/>
        <end position="22"/>
    </location>
</feature>
<feature type="transmembrane region" description="Helical" evidence="1">
    <location>
        <begin position="55"/>
        <end position="73"/>
    </location>
</feature>
<accession>A0A285NIA9</accession>
<dbReference type="GO" id="GO:0016020">
    <property type="term" value="C:membrane"/>
    <property type="evidence" value="ECO:0007669"/>
    <property type="project" value="InterPro"/>
</dbReference>
<dbReference type="InterPro" id="IPR007820">
    <property type="entry name" value="AbrB_fam"/>
</dbReference>
<keyword evidence="1" id="KW-0812">Transmembrane</keyword>
<keyword evidence="3" id="KW-1185">Reference proteome</keyword>
<dbReference type="NCBIfam" id="TIGR03082">
    <property type="entry name" value="Gneg_AbrB_dup"/>
    <property type="match status" value="2"/>
</dbReference>
<feature type="transmembrane region" description="Helical" evidence="1">
    <location>
        <begin position="146"/>
        <end position="164"/>
    </location>
</feature>
<gene>
    <name evidence="2" type="ORF">SAMN06265368_0910</name>
</gene>
<protein>
    <recommendedName>
        <fullName evidence="4">Ammonia monooxygenase</fullName>
    </recommendedName>
</protein>
<keyword evidence="1" id="KW-1133">Transmembrane helix</keyword>
<dbReference type="PIRSF" id="PIRSF038991">
    <property type="entry name" value="Protein_AbrB"/>
    <property type="match status" value="1"/>
</dbReference>
<dbReference type="OrthoDB" id="7157734at2"/>
<feature type="transmembrane region" description="Helical" evidence="1">
    <location>
        <begin position="176"/>
        <end position="194"/>
    </location>
</feature>
<feature type="transmembrane region" description="Helical" evidence="1">
    <location>
        <begin position="318"/>
        <end position="334"/>
    </location>
</feature>